<evidence type="ECO:0000256" key="4">
    <source>
        <dbReference type="ARBA" id="ARBA00038388"/>
    </source>
</evidence>
<name>A0A2K8U6A6_9GAMM</name>
<dbReference type="OrthoDB" id="66958at2"/>
<accession>A0A2K8U6A6</accession>
<dbReference type="KEGG" id="tsy:THSYN_09295"/>
<dbReference type="PANTHER" id="PTHR24220">
    <property type="entry name" value="IMPORT ATP-BINDING PROTEIN"/>
    <property type="match status" value="1"/>
</dbReference>
<dbReference type="AlphaFoldDB" id="A0A2K8U6A6"/>
<dbReference type="FunFam" id="3.40.50.300:FF:000032">
    <property type="entry name" value="Export ABC transporter ATP-binding protein"/>
    <property type="match status" value="1"/>
</dbReference>
<protein>
    <submittedName>
        <fullName evidence="6">ABC transporter</fullName>
    </submittedName>
</protein>
<organism evidence="6 7">
    <name type="scientific">Candidatus Thiodictyon syntrophicum</name>
    <dbReference type="NCBI Taxonomy" id="1166950"/>
    <lineage>
        <taxon>Bacteria</taxon>
        <taxon>Pseudomonadati</taxon>
        <taxon>Pseudomonadota</taxon>
        <taxon>Gammaproteobacteria</taxon>
        <taxon>Chromatiales</taxon>
        <taxon>Chromatiaceae</taxon>
        <taxon>Thiodictyon</taxon>
    </lineage>
</organism>
<evidence type="ECO:0000313" key="7">
    <source>
        <dbReference type="Proteomes" id="UP000232638"/>
    </source>
</evidence>
<dbReference type="SMART" id="SM00382">
    <property type="entry name" value="AAA"/>
    <property type="match status" value="1"/>
</dbReference>
<keyword evidence="7" id="KW-1185">Reference proteome</keyword>
<dbReference type="InterPro" id="IPR003439">
    <property type="entry name" value="ABC_transporter-like_ATP-bd"/>
</dbReference>
<dbReference type="PANTHER" id="PTHR24220:SF689">
    <property type="entry name" value="LIPOPROTEIN-RELEASING SYSTEM ATP-BINDING PROTEIN LOLD"/>
    <property type="match status" value="1"/>
</dbReference>
<dbReference type="RefSeq" id="WP_100918905.1">
    <property type="nucleotide sequence ID" value="NZ_CP020370.1"/>
</dbReference>
<evidence type="ECO:0000313" key="6">
    <source>
        <dbReference type="EMBL" id="AUB81128.1"/>
    </source>
</evidence>
<keyword evidence="3" id="KW-0067">ATP-binding</keyword>
<gene>
    <name evidence="6" type="ORF">THSYN_09295</name>
</gene>
<keyword evidence="2" id="KW-0547">Nucleotide-binding</keyword>
<dbReference type="GO" id="GO:0016887">
    <property type="term" value="F:ATP hydrolysis activity"/>
    <property type="evidence" value="ECO:0007669"/>
    <property type="project" value="InterPro"/>
</dbReference>
<proteinExistence type="inferred from homology"/>
<comment type="similarity">
    <text evidence="4">Belongs to the ABC transporter superfamily. Macrolide exporter (TC 3.A.1.122) family.</text>
</comment>
<dbReference type="CDD" id="cd03255">
    <property type="entry name" value="ABC_MJ0796_LolCDE_FtsE"/>
    <property type="match status" value="1"/>
</dbReference>
<evidence type="ECO:0000256" key="3">
    <source>
        <dbReference type="ARBA" id="ARBA00022840"/>
    </source>
</evidence>
<evidence type="ECO:0000256" key="1">
    <source>
        <dbReference type="ARBA" id="ARBA00022448"/>
    </source>
</evidence>
<dbReference type="EMBL" id="CP020370">
    <property type="protein sequence ID" value="AUB81128.1"/>
    <property type="molecule type" value="Genomic_DNA"/>
</dbReference>
<dbReference type="InterPro" id="IPR003593">
    <property type="entry name" value="AAA+_ATPase"/>
</dbReference>
<dbReference type="InterPro" id="IPR027417">
    <property type="entry name" value="P-loop_NTPase"/>
</dbReference>
<dbReference type="Proteomes" id="UP000232638">
    <property type="component" value="Chromosome"/>
</dbReference>
<dbReference type="SUPFAM" id="SSF52540">
    <property type="entry name" value="P-loop containing nucleoside triphosphate hydrolases"/>
    <property type="match status" value="1"/>
</dbReference>
<dbReference type="Gene3D" id="3.40.50.300">
    <property type="entry name" value="P-loop containing nucleotide triphosphate hydrolases"/>
    <property type="match status" value="1"/>
</dbReference>
<dbReference type="InterPro" id="IPR017871">
    <property type="entry name" value="ABC_transporter-like_CS"/>
</dbReference>
<sequence length="229" mass="24332">MTVNPVEVVARAQGLGKHISAPSGELTILDGLDLQIQAGEAVAILGASGSGKSTLLGLLAGLDSASRGEVWLCGRHLAGLDEDGRAALRAGRVGFVFQSFQLLPTLTARENVLLPLELTGNSDAEVRADEALERVGLTPRAGHYPRQLSGGEQQRVAIARAYAPRPRVLFADEPTGNLDEATGEHIIDLLLDLRRESGAALVLVTHDPRLAERCDRRLRMHDGALSAMA</sequence>
<keyword evidence="1" id="KW-0813">Transport</keyword>
<dbReference type="Pfam" id="PF00005">
    <property type="entry name" value="ABC_tran"/>
    <property type="match status" value="1"/>
</dbReference>
<dbReference type="GO" id="GO:1902495">
    <property type="term" value="C:transmembrane transporter complex"/>
    <property type="evidence" value="ECO:0007669"/>
    <property type="project" value="UniProtKB-ARBA"/>
</dbReference>
<reference evidence="6 7" key="1">
    <citation type="submission" date="2017-03" db="EMBL/GenBank/DDBJ databases">
        <title>Complete genome sequence of Candidatus 'Thiodictyon syntrophicum' sp. nov. strain Cad16T, a photolithoautotroph purple sulfur bacterium isolated from an alpine meromictic lake.</title>
        <authorList>
            <person name="Luedin S.M."/>
            <person name="Pothier J.F."/>
            <person name="Danza F."/>
            <person name="Storelli N."/>
            <person name="Wittwer M."/>
            <person name="Tonolla M."/>
        </authorList>
    </citation>
    <scope>NUCLEOTIDE SEQUENCE [LARGE SCALE GENOMIC DNA]</scope>
    <source>
        <strain evidence="6 7">Cad16T</strain>
    </source>
</reference>
<dbReference type="InterPro" id="IPR015854">
    <property type="entry name" value="ABC_transpr_LolD-like"/>
</dbReference>
<dbReference type="GO" id="GO:0022857">
    <property type="term" value="F:transmembrane transporter activity"/>
    <property type="evidence" value="ECO:0007669"/>
    <property type="project" value="TreeGrafter"/>
</dbReference>
<dbReference type="GO" id="GO:0005524">
    <property type="term" value="F:ATP binding"/>
    <property type="evidence" value="ECO:0007669"/>
    <property type="project" value="UniProtKB-KW"/>
</dbReference>
<evidence type="ECO:0000259" key="5">
    <source>
        <dbReference type="PROSITE" id="PS50893"/>
    </source>
</evidence>
<feature type="domain" description="ABC transporter" evidence="5">
    <location>
        <begin position="10"/>
        <end position="229"/>
    </location>
</feature>
<dbReference type="InterPro" id="IPR017911">
    <property type="entry name" value="MacB-like_ATP-bd"/>
</dbReference>
<dbReference type="PROSITE" id="PS50893">
    <property type="entry name" value="ABC_TRANSPORTER_2"/>
    <property type="match status" value="1"/>
</dbReference>
<evidence type="ECO:0000256" key="2">
    <source>
        <dbReference type="ARBA" id="ARBA00022741"/>
    </source>
</evidence>
<dbReference type="PROSITE" id="PS00211">
    <property type="entry name" value="ABC_TRANSPORTER_1"/>
    <property type="match status" value="1"/>
</dbReference>
<dbReference type="GO" id="GO:0005886">
    <property type="term" value="C:plasma membrane"/>
    <property type="evidence" value="ECO:0007669"/>
    <property type="project" value="TreeGrafter"/>
</dbReference>